<evidence type="ECO:0000313" key="1">
    <source>
        <dbReference type="EMBL" id="VDN14517.1"/>
    </source>
</evidence>
<dbReference type="AlphaFoldDB" id="A0A3P7LS40"/>
<gene>
    <name evidence="1" type="ORF">DILT_LOCUS10348</name>
</gene>
<dbReference type="OrthoDB" id="10253954at2759"/>
<sequence>MYSAYNLNDSVGYLFRVRSIGLANLHSDWTDVVAVKKAQSPKTSLVTVSGLKCQLVEQTPSDRSAKNTEVELSWNPVSLPAGVQLVHYLVNYTGNSIFLDADGHRIRRVQSEREQSLRAPDTSSAGLVKHRLVGLQLNTVYNIDITPIFRTEGKPELVPICGVPKSVFCRTQAKPPDFVPPPDFLFKPRAVDSVLTLYRASEEAGSIAAYEIIVRDAINGGDVEDTEAKSILLARFPAV</sequence>
<feature type="non-terminal residue" evidence="1">
    <location>
        <position position="239"/>
    </location>
</feature>
<proteinExistence type="predicted"/>
<name>A0A3P7LS40_DIBLA</name>
<dbReference type="InterPro" id="IPR036116">
    <property type="entry name" value="FN3_sf"/>
</dbReference>
<accession>A0A3P7LS40</accession>
<keyword evidence="2" id="KW-1185">Reference proteome</keyword>
<protein>
    <submittedName>
        <fullName evidence="1">Uncharacterized protein</fullName>
    </submittedName>
</protein>
<evidence type="ECO:0000313" key="2">
    <source>
        <dbReference type="Proteomes" id="UP000281553"/>
    </source>
</evidence>
<reference evidence="1 2" key="1">
    <citation type="submission" date="2018-11" db="EMBL/GenBank/DDBJ databases">
        <authorList>
            <consortium name="Pathogen Informatics"/>
        </authorList>
    </citation>
    <scope>NUCLEOTIDE SEQUENCE [LARGE SCALE GENOMIC DNA]</scope>
</reference>
<dbReference type="EMBL" id="UYRU01059519">
    <property type="protein sequence ID" value="VDN14517.1"/>
    <property type="molecule type" value="Genomic_DNA"/>
</dbReference>
<organism evidence="1 2">
    <name type="scientific">Dibothriocephalus latus</name>
    <name type="common">Fish tapeworm</name>
    <name type="synonym">Diphyllobothrium latum</name>
    <dbReference type="NCBI Taxonomy" id="60516"/>
    <lineage>
        <taxon>Eukaryota</taxon>
        <taxon>Metazoa</taxon>
        <taxon>Spiralia</taxon>
        <taxon>Lophotrochozoa</taxon>
        <taxon>Platyhelminthes</taxon>
        <taxon>Cestoda</taxon>
        <taxon>Eucestoda</taxon>
        <taxon>Diphyllobothriidea</taxon>
        <taxon>Diphyllobothriidae</taxon>
        <taxon>Dibothriocephalus</taxon>
    </lineage>
</organism>
<dbReference type="SUPFAM" id="SSF49265">
    <property type="entry name" value="Fibronectin type III"/>
    <property type="match status" value="1"/>
</dbReference>
<dbReference type="Proteomes" id="UP000281553">
    <property type="component" value="Unassembled WGS sequence"/>
</dbReference>